<dbReference type="PANTHER" id="PTHR36180:SF2">
    <property type="entry name" value="BRO FAMILY PROTEIN"/>
    <property type="match status" value="1"/>
</dbReference>
<gene>
    <name evidence="3" type="primary">dk-bro-3</name>
</gene>
<dbReference type="PROSITE" id="PS51750">
    <property type="entry name" value="BRO_N"/>
    <property type="match status" value="1"/>
</dbReference>
<accession>V9LSS2</accession>
<protein>
    <submittedName>
        <fullName evidence="3">DekiORF29</fullName>
    </submittedName>
</protein>
<evidence type="ECO:0000313" key="3">
    <source>
        <dbReference type="EMBL" id="AFS51907.1"/>
    </source>
</evidence>
<reference evidence="3" key="1">
    <citation type="submission" date="2012-06" db="EMBL/GenBank/DDBJ databases">
        <title>Genomic sequencing and analysis of the Dendrolimus kikuchii nucleopolyhedrovirus.</title>
        <authorList>
            <person name="Yang M.M."/>
        </authorList>
    </citation>
    <scope>NUCLEOTIDE SEQUENCE</scope>
    <source>
        <strain evidence="3">YN</strain>
    </source>
</reference>
<dbReference type="Pfam" id="PF02498">
    <property type="entry name" value="Bro-N"/>
    <property type="match status" value="1"/>
</dbReference>
<dbReference type="SMART" id="SM01040">
    <property type="entry name" value="Bro-N"/>
    <property type="match status" value="1"/>
</dbReference>
<feature type="domain" description="Bro-N" evidence="2">
    <location>
        <begin position="1"/>
        <end position="124"/>
    </location>
</feature>
<dbReference type="InterPro" id="IPR003497">
    <property type="entry name" value="BRO_N_domain"/>
</dbReference>
<evidence type="ECO:0000259" key="2">
    <source>
        <dbReference type="PROSITE" id="PS51750"/>
    </source>
</evidence>
<dbReference type="EMBL" id="JX193905">
    <property type="protein sequence ID" value="AFS51907.1"/>
    <property type="molecule type" value="Genomic_DNA"/>
</dbReference>
<name>V9LSS2_9ABAC</name>
<keyword evidence="1" id="KW-0175">Coiled coil</keyword>
<dbReference type="PANTHER" id="PTHR36180">
    <property type="entry name" value="DNA-BINDING PROTEIN-RELATED-RELATED"/>
    <property type="match status" value="1"/>
</dbReference>
<evidence type="ECO:0000256" key="1">
    <source>
        <dbReference type="SAM" id="Coils"/>
    </source>
</evidence>
<proteinExistence type="predicted"/>
<organism evidence="3">
    <name type="scientific">Dendrolimus kikuchii nucleopolyhedrovirus</name>
    <dbReference type="NCBI Taxonomy" id="1219875"/>
    <lineage>
        <taxon>Viruses</taxon>
        <taxon>Viruses incertae sedis</taxon>
        <taxon>Naldaviricetes</taxon>
        <taxon>Lefavirales</taxon>
        <taxon>Baculoviridae</taxon>
        <taxon>Alphabaculovirus</taxon>
    </lineage>
</organism>
<feature type="coiled-coil region" evidence="1">
    <location>
        <begin position="128"/>
        <end position="205"/>
    </location>
</feature>
<sequence length="504" mass="58365">MSLVKKSCNIGNVICEVWIVEVERDKFMYGGNAIAEFLGYAKPRNALQQHVKPQWCTTWQEIKGALKQGSLSSNAQLPPNWQPNTVFISEAGVYALIMKSKLPAAEEFQRWLFEEVLPELRKTGKYDVRQASSEIVNYEKKFGDAQMELLQLKLSNTETVAKYDSRIAELNQQLTEHQLANVEIKRNYEHQITEYKEREHKMQLQMKDMQLTMNSLSAAANMTMTQFAVNALLARDNIEENTQMRQTLAGISGRVVPDMASQPEKEEYITGYERMVNGRRRIRMCRSQLNEIDQQDREIHKFREEAAAQQQPDRKRTKFSKRYAWLRDSEKFLQLKCPNPVAVWLKVRAERPHLFYGLRYTNKLRTEMEVLEERELREKYRRDADMCERNRPIHGRLIEEFKALELADENYCVARCLTPGSEAKERINAIVEGIVANMSKELVPAEAQRKHDNAGDVYTAEQVVHAMHNCTNYFVKSINFNFYTGTAPSTPSPPTPLPIESPNV</sequence>